<reference evidence="9 10" key="1">
    <citation type="submission" date="2021-03" db="EMBL/GenBank/DDBJ databases">
        <title>Microbacterium pauli sp. nov., isolated from microfiltered milk.</title>
        <authorList>
            <person name="Bellassi P."/>
            <person name="Fontana A."/>
            <person name="Callegari M.L."/>
            <person name="Lorenzo M."/>
            <person name="Cappa F."/>
        </authorList>
    </citation>
    <scope>NUCLEOTIDE SEQUENCE [LARGE SCALE GENOMIC DNA]</scope>
    <source>
        <strain evidence="9 10">DSM 18909</strain>
    </source>
</reference>
<dbReference type="Pfam" id="PF00230">
    <property type="entry name" value="MIP"/>
    <property type="match status" value="1"/>
</dbReference>
<keyword evidence="10" id="KW-1185">Reference proteome</keyword>
<feature type="transmembrane region" description="Helical" evidence="8">
    <location>
        <begin position="277"/>
        <end position="299"/>
    </location>
</feature>
<evidence type="ECO:0000313" key="9">
    <source>
        <dbReference type="EMBL" id="MBT8798243.1"/>
    </source>
</evidence>
<evidence type="ECO:0000256" key="4">
    <source>
        <dbReference type="ARBA" id="ARBA00022989"/>
    </source>
</evidence>
<dbReference type="PANTHER" id="PTHR45724">
    <property type="entry name" value="AQUAPORIN NIP2-1"/>
    <property type="match status" value="1"/>
</dbReference>
<evidence type="ECO:0000256" key="3">
    <source>
        <dbReference type="ARBA" id="ARBA00022692"/>
    </source>
</evidence>
<dbReference type="CDD" id="cd00333">
    <property type="entry name" value="MIP"/>
    <property type="match status" value="1"/>
</dbReference>
<keyword evidence="5 8" id="KW-0472">Membrane</keyword>
<dbReference type="NCBIfam" id="NF003838">
    <property type="entry name" value="PRK05420.1"/>
    <property type="match status" value="1"/>
</dbReference>
<evidence type="ECO:0000256" key="5">
    <source>
        <dbReference type="ARBA" id="ARBA00023136"/>
    </source>
</evidence>
<dbReference type="InterPro" id="IPR034294">
    <property type="entry name" value="Aquaporin_transptr"/>
</dbReference>
<comment type="caution">
    <text evidence="9">The sequence shown here is derived from an EMBL/GenBank/DDBJ whole genome shotgun (WGS) entry which is preliminary data.</text>
</comment>
<feature type="transmembrane region" description="Helical" evidence="8">
    <location>
        <begin position="233"/>
        <end position="252"/>
    </location>
</feature>
<evidence type="ECO:0000256" key="1">
    <source>
        <dbReference type="ARBA" id="ARBA00004141"/>
    </source>
</evidence>
<feature type="transmembrane region" description="Helical" evidence="8">
    <location>
        <begin position="200"/>
        <end position="221"/>
    </location>
</feature>
<dbReference type="Gene3D" id="1.20.1080.10">
    <property type="entry name" value="Glycerol uptake facilitator protein"/>
    <property type="match status" value="1"/>
</dbReference>
<organism evidence="9 10">
    <name type="scientific">Microbacterium flavum</name>
    <dbReference type="NCBI Taxonomy" id="415216"/>
    <lineage>
        <taxon>Bacteria</taxon>
        <taxon>Bacillati</taxon>
        <taxon>Actinomycetota</taxon>
        <taxon>Actinomycetes</taxon>
        <taxon>Micrococcales</taxon>
        <taxon>Microbacteriaceae</taxon>
        <taxon>Microbacterium</taxon>
    </lineage>
</organism>
<name>A0ABS5XYI9_9MICO</name>
<comment type="similarity">
    <text evidence="6">Belongs to the MIP/aquaporin (TC 1.A.8) family.</text>
</comment>
<evidence type="ECO:0000256" key="2">
    <source>
        <dbReference type="ARBA" id="ARBA00022448"/>
    </source>
</evidence>
<evidence type="ECO:0000256" key="8">
    <source>
        <dbReference type="SAM" id="Phobius"/>
    </source>
</evidence>
<keyword evidence="3 6" id="KW-0812">Transmembrane</keyword>
<feature type="transmembrane region" description="Helical" evidence="8">
    <location>
        <begin position="101"/>
        <end position="122"/>
    </location>
</feature>
<keyword evidence="2 6" id="KW-0813">Transport</keyword>
<feature type="compositionally biased region" description="Basic and acidic residues" evidence="7">
    <location>
        <begin position="28"/>
        <end position="44"/>
    </location>
</feature>
<feature type="transmembrane region" description="Helical" evidence="8">
    <location>
        <begin position="67"/>
        <end position="89"/>
    </location>
</feature>
<feature type="transmembrane region" description="Helical" evidence="8">
    <location>
        <begin position="150"/>
        <end position="172"/>
    </location>
</feature>
<evidence type="ECO:0000256" key="7">
    <source>
        <dbReference type="SAM" id="MobiDB-lite"/>
    </source>
</evidence>
<evidence type="ECO:0000256" key="6">
    <source>
        <dbReference type="RuleBase" id="RU000477"/>
    </source>
</evidence>
<dbReference type="SUPFAM" id="SSF81338">
    <property type="entry name" value="Aquaporin-like"/>
    <property type="match status" value="1"/>
</dbReference>
<gene>
    <name evidence="9" type="primary">aqpZ</name>
    <name evidence="9" type="ORF">J0P97_09180</name>
</gene>
<dbReference type="InterPro" id="IPR000425">
    <property type="entry name" value="MIP"/>
</dbReference>
<accession>A0ABS5XYI9</accession>
<feature type="region of interest" description="Disordered" evidence="7">
    <location>
        <begin position="1"/>
        <end position="59"/>
    </location>
</feature>
<comment type="subcellular location">
    <subcellularLocation>
        <location evidence="1">Membrane</location>
        <topology evidence="1">Multi-pass membrane protein</topology>
    </subcellularLocation>
</comment>
<dbReference type="InterPro" id="IPR023271">
    <property type="entry name" value="Aquaporin-like"/>
</dbReference>
<evidence type="ECO:0000313" key="10">
    <source>
        <dbReference type="Proteomes" id="UP000740605"/>
    </source>
</evidence>
<dbReference type="PROSITE" id="PS00221">
    <property type="entry name" value="MIP"/>
    <property type="match status" value="1"/>
</dbReference>
<protein>
    <submittedName>
        <fullName evidence="9">Aquaporin Z</fullName>
    </submittedName>
</protein>
<dbReference type="InterPro" id="IPR022357">
    <property type="entry name" value="MIP_CS"/>
</dbReference>
<proteinExistence type="inferred from homology"/>
<dbReference type="PANTHER" id="PTHR45724:SF13">
    <property type="entry name" value="AQUAPORIN NIP1-1-RELATED"/>
    <property type="match status" value="1"/>
</dbReference>
<dbReference type="Proteomes" id="UP000740605">
    <property type="component" value="Unassembled WGS sequence"/>
</dbReference>
<keyword evidence="4 8" id="KW-1133">Transmembrane helix</keyword>
<dbReference type="PRINTS" id="PR00783">
    <property type="entry name" value="MINTRINSICP"/>
</dbReference>
<sequence>MYGHKRASLTHEPPGGVHNRDHRKFSRKEKSVSTDDPRPDRPIDPTELAHTPTAPHLTDAPATSTKLVAEGAGTFLLVFGGVGTALFAANNGLAENGFPVGVGYVGVALAFGLTVVAGAYAWGPISGGHFNPAITLGLAAAGRFPWRDSLGYIIAQLVGGVAATSVIVLVGLSGPDGWLAKAQDGGFASNGFGDRSPGGFGLGAAITVEIVLTAVFVLVILGVTHATRGNPALAGLAIGLTLTLIHLISIPVDNTSVNPARSLAAAIYGGPGALGQLWAFLLFPIVGALIAGFAHRALFERSTA</sequence>
<dbReference type="EMBL" id="JAFLHG010000007">
    <property type="protein sequence ID" value="MBT8798243.1"/>
    <property type="molecule type" value="Genomic_DNA"/>
</dbReference>